<proteinExistence type="predicted"/>
<protein>
    <submittedName>
        <fullName evidence="2">Uncharacterized protein</fullName>
    </submittedName>
</protein>
<comment type="caution">
    <text evidence="2">The sequence shown here is derived from an EMBL/GenBank/DDBJ whole genome shotgun (WGS) entry which is preliminary data.</text>
</comment>
<reference evidence="2" key="1">
    <citation type="journal article" date="2022" name="bioRxiv">
        <title>Sequencing and chromosome-scale assembly of the giantPleurodeles waltlgenome.</title>
        <authorList>
            <person name="Brown T."/>
            <person name="Elewa A."/>
            <person name="Iarovenko S."/>
            <person name="Subramanian E."/>
            <person name="Araus A.J."/>
            <person name="Petzold A."/>
            <person name="Susuki M."/>
            <person name="Suzuki K.-i.T."/>
            <person name="Hayashi T."/>
            <person name="Toyoda A."/>
            <person name="Oliveira C."/>
            <person name="Osipova E."/>
            <person name="Leigh N.D."/>
            <person name="Simon A."/>
            <person name="Yun M.H."/>
        </authorList>
    </citation>
    <scope>NUCLEOTIDE SEQUENCE</scope>
    <source>
        <strain evidence="2">20211129_DDA</strain>
        <tissue evidence="2">Liver</tissue>
    </source>
</reference>
<dbReference type="AlphaFoldDB" id="A0AAV7VG99"/>
<feature type="region of interest" description="Disordered" evidence="1">
    <location>
        <begin position="1"/>
        <end position="89"/>
    </location>
</feature>
<dbReference type="Proteomes" id="UP001066276">
    <property type="component" value="Chromosome 2_1"/>
</dbReference>
<accession>A0AAV7VG99</accession>
<evidence type="ECO:0000313" key="3">
    <source>
        <dbReference type="Proteomes" id="UP001066276"/>
    </source>
</evidence>
<gene>
    <name evidence="2" type="ORF">NDU88_003330</name>
</gene>
<evidence type="ECO:0000256" key="1">
    <source>
        <dbReference type="SAM" id="MobiDB-lite"/>
    </source>
</evidence>
<dbReference type="EMBL" id="JANPWB010000003">
    <property type="protein sequence ID" value="KAJ1199496.1"/>
    <property type="molecule type" value="Genomic_DNA"/>
</dbReference>
<organism evidence="2 3">
    <name type="scientific">Pleurodeles waltl</name>
    <name type="common">Iberian ribbed newt</name>
    <dbReference type="NCBI Taxonomy" id="8319"/>
    <lineage>
        <taxon>Eukaryota</taxon>
        <taxon>Metazoa</taxon>
        <taxon>Chordata</taxon>
        <taxon>Craniata</taxon>
        <taxon>Vertebrata</taxon>
        <taxon>Euteleostomi</taxon>
        <taxon>Amphibia</taxon>
        <taxon>Batrachia</taxon>
        <taxon>Caudata</taxon>
        <taxon>Salamandroidea</taxon>
        <taxon>Salamandridae</taxon>
        <taxon>Pleurodelinae</taxon>
        <taxon>Pleurodeles</taxon>
    </lineage>
</organism>
<evidence type="ECO:0000313" key="2">
    <source>
        <dbReference type="EMBL" id="KAJ1199496.1"/>
    </source>
</evidence>
<sequence length="89" mass="9896">MLKGGRRHPTTTPTSRAVRGWRKGPPRAPRPLTWAAVPTTARGRKNGPPWALRPQHGPRLPLRPARRRCGPPQRNSKLHKINSGAFCVS</sequence>
<keyword evidence="3" id="KW-1185">Reference proteome</keyword>
<name>A0AAV7VG99_PLEWA</name>